<organism evidence="2 3">
    <name type="scientific">Euroglyphus maynei</name>
    <name type="common">Mayne's house dust mite</name>
    <dbReference type="NCBI Taxonomy" id="6958"/>
    <lineage>
        <taxon>Eukaryota</taxon>
        <taxon>Metazoa</taxon>
        <taxon>Ecdysozoa</taxon>
        <taxon>Arthropoda</taxon>
        <taxon>Chelicerata</taxon>
        <taxon>Arachnida</taxon>
        <taxon>Acari</taxon>
        <taxon>Acariformes</taxon>
        <taxon>Sarcoptiformes</taxon>
        <taxon>Astigmata</taxon>
        <taxon>Psoroptidia</taxon>
        <taxon>Analgoidea</taxon>
        <taxon>Pyroglyphidae</taxon>
        <taxon>Pyroglyphinae</taxon>
        <taxon>Euroglyphus</taxon>
    </lineage>
</organism>
<evidence type="ECO:0000256" key="1">
    <source>
        <dbReference type="SAM" id="MobiDB-lite"/>
    </source>
</evidence>
<keyword evidence="3" id="KW-1185">Reference proteome</keyword>
<dbReference type="EMBL" id="MUJZ01052785">
    <property type="protein sequence ID" value="OTF73181.1"/>
    <property type="molecule type" value="Genomic_DNA"/>
</dbReference>
<feature type="region of interest" description="Disordered" evidence="1">
    <location>
        <begin position="54"/>
        <end position="103"/>
    </location>
</feature>
<dbReference type="Proteomes" id="UP000194236">
    <property type="component" value="Unassembled WGS sequence"/>
</dbReference>
<protein>
    <submittedName>
        <fullName evidence="2">Uncharacterized protein</fullName>
    </submittedName>
</protein>
<evidence type="ECO:0000313" key="3">
    <source>
        <dbReference type="Proteomes" id="UP000194236"/>
    </source>
</evidence>
<feature type="non-terminal residue" evidence="2">
    <location>
        <position position="103"/>
    </location>
</feature>
<feature type="compositionally biased region" description="Pro residues" evidence="1">
    <location>
        <begin position="72"/>
        <end position="83"/>
    </location>
</feature>
<dbReference type="AlphaFoldDB" id="A0A1Y3AXH0"/>
<sequence>MTAGGVDVHNHHAAPIVMTQHQSMTNISQQVPQPTYMSSGHLIHRNSIPTTGTIAQVVQQQQHQSMSQMPPQSIPPPPPPPPSSSTMSSSNLPPNGSNVLVMN</sequence>
<name>A0A1Y3AXH0_EURMA</name>
<evidence type="ECO:0000313" key="2">
    <source>
        <dbReference type="EMBL" id="OTF73181.1"/>
    </source>
</evidence>
<reference evidence="2 3" key="1">
    <citation type="submission" date="2017-03" db="EMBL/GenBank/DDBJ databases">
        <title>Genome Survey of Euroglyphus maynei.</title>
        <authorList>
            <person name="Arlian L.G."/>
            <person name="Morgan M.S."/>
            <person name="Rider S.D."/>
        </authorList>
    </citation>
    <scope>NUCLEOTIDE SEQUENCE [LARGE SCALE GENOMIC DNA]</scope>
    <source>
        <strain evidence="2">Arlian Lab</strain>
        <tissue evidence="2">Whole body</tissue>
    </source>
</reference>
<proteinExistence type="predicted"/>
<feature type="compositionally biased region" description="Low complexity" evidence="1">
    <location>
        <begin position="84"/>
        <end position="94"/>
    </location>
</feature>
<comment type="caution">
    <text evidence="2">The sequence shown here is derived from an EMBL/GenBank/DDBJ whole genome shotgun (WGS) entry which is preliminary data.</text>
</comment>
<feature type="compositionally biased region" description="Low complexity" evidence="1">
    <location>
        <begin position="59"/>
        <end position="71"/>
    </location>
</feature>
<accession>A0A1Y3AXH0</accession>
<gene>
    <name evidence="2" type="ORF">BLA29_012853</name>
</gene>